<reference evidence="1 2" key="1">
    <citation type="submission" date="2014-10" db="EMBL/GenBank/DDBJ databases">
        <title>Draft genome sequence of Novosphingobium subterraneum DSM 12447.</title>
        <authorList>
            <person name="Gan H.M."/>
            <person name="Gan H.Y."/>
            <person name="Savka M.A."/>
        </authorList>
    </citation>
    <scope>NUCLEOTIDE SEQUENCE [LARGE SCALE GENOMIC DNA]</scope>
    <source>
        <strain evidence="1 2">DSM 12447</strain>
    </source>
</reference>
<dbReference type="SUPFAM" id="SSF141371">
    <property type="entry name" value="PilZ domain-like"/>
    <property type="match status" value="1"/>
</dbReference>
<name>A0A0B9A8X0_9SPHN</name>
<evidence type="ECO:0000313" key="2">
    <source>
        <dbReference type="Proteomes" id="UP000031338"/>
    </source>
</evidence>
<proteinExistence type="predicted"/>
<evidence type="ECO:0000313" key="1">
    <source>
        <dbReference type="EMBL" id="KHS45807.1"/>
    </source>
</evidence>
<keyword evidence="2" id="KW-1185">Reference proteome</keyword>
<dbReference type="PATRIC" id="fig|48936.3.peg.2422"/>
<dbReference type="Proteomes" id="UP000031338">
    <property type="component" value="Unassembled WGS sequence"/>
</dbReference>
<organism evidence="1 2">
    <name type="scientific">Novosphingobium subterraneum</name>
    <dbReference type="NCBI Taxonomy" id="48936"/>
    <lineage>
        <taxon>Bacteria</taxon>
        <taxon>Pseudomonadati</taxon>
        <taxon>Pseudomonadota</taxon>
        <taxon>Alphaproteobacteria</taxon>
        <taxon>Sphingomonadales</taxon>
        <taxon>Sphingomonadaceae</taxon>
        <taxon>Novosphingobium</taxon>
    </lineage>
</organism>
<accession>A0A0B9A8X0</accession>
<protein>
    <recommendedName>
        <fullName evidence="3">PilZ domain-containing protein</fullName>
    </recommendedName>
</protein>
<sequence length="122" mass="14104">MWLDTSSEELDVKRRASRVGIELPVRCKHGATRSTVMLKDLNPYGARIEGLEKLRIDEPLYLMLPGLQPKLAFVVWSRDRVSGLEFEHRLHDAVFERLVSEFAIRHYREGHSPKQAPVRRAA</sequence>
<dbReference type="RefSeq" id="WP_052242402.1">
    <property type="nucleotide sequence ID" value="NZ_JRVC01000011.1"/>
</dbReference>
<evidence type="ECO:0008006" key="3">
    <source>
        <dbReference type="Google" id="ProtNLM"/>
    </source>
</evidence>
<dbReference type="EMBL" id="JRVC01000011">
    <property type="protein sequence ID" value="KHS45807.1"/>
    <property type="molecule type" value="Genomic_DNA"/>
</dbReference>
<dbReference type="AlphaFoldDB" id="A0A0B9A8X0"/>
<comment type="caution">
    <text evidence="1">The sequence shown here is derived from an EMBL/GenBank/DDBJ whole genome shotgun (WGS) entry which is preliminary data.</text>
</comment>
<gene>
    <name evidence="1" type="ORF">NJ75_02412</name>
</gene>
<dbReference type="STRING" id="48936.NJ75_02412"/>